<evidence type="ECO:0000313" key="2">
    <source>
        <dbReference type="EMBL" id="OAG17129.1"/>
    </source>
</evidence>
<dbReference type="PANTHER" id="PTHR43157">
    <property type="entry name" value="PHOSPHATIDYLINOSITOL-GLYCAN BIOSYNTHESIS CLASS F PROTEIN-RELATED"/>
    <property type="match status" value="1"/>
</dbReference>
<dbReference type="InterPro" id="IPR036291">
    <property type="entry name" value="NAD(P)-bd_dom_sf"/>
</dbReference>
<dbReference type="SUPFAM" id="SSF51735">
    <property type="entry name" value="NAD(P)-binding Rossmann-fold domains"/>
    <property type="match status" value="1"/>
</dbReference>
<evidence type="ECO:0000313" key="5">
    <source>
        <dbReference type="Proteomes" id="UP000291422"/>
    </source>
</evidence>
<dbReference type="PRINTS" id="PR00081">
    <property type="entry name" value="GDHRDH"/>
</dbReference>
<dbReference type="EMBL" id="PDXD01000028">
    <property type="protein sequence ID" value="RYN72101.1"/>
    <property type="molecule type" value="Genomic_DNA"/>
</dbReference>
<proteinExistence type="predicted"/>
<dbReference type="InterPro" id="IPR002347">
    <property type="entry name" value="SDR_fam"/>
</dbReference>
<dbReference type="KEGG" id="aalt:CC77DRAFT_279578"/>
<protein>
    <submittedName>
        <fullName evidence="2">NAD(P)-binding protein</fullName>
    </submittedName>
</protein>
<organism evidence="2 4">
    <name type="scientific">Alternaria alternata</name>
    <name type="common">Alternaria rot fungus</name>
    <name type="synonym">Torula alternata</name>
    <dbReference type="NCBI Taxonomy" id="5599"/>
    <lineage>
        <taxon>Eukaryota</taxon>
        <taxon>Fungi</taxon>
        <taxon>Dikarya</taxon>
        <taxon>Ascomycota</taxon>
        <taxon>Pezizomycotina</taxon>
        <taxon>Dothideomycetes</taxon>
        <taxon>Pleosporomycetidae</taxon>
        <taxon>Pleosporales</taxon>
        <taxon>Pleosporineae</taxon>
        <taxon>Pleosporaceae</taxon>
        <taxon>Alternaria</taxon>
        <taxon>Alternaria sect. Alternaria</taxon>
        <taxon>Alternaria alternata complex</taxon>
    </lineage>
</organism>
<dbReference type="Pfam" id="PF00106">
    <property type="entry name" value="adh_short"/>
    <property type="match status" value="1"/>
</dbReference>
<reference evidence="2 4" key="1">
    <citation type="submission" date="2016-05" db="EMBL/GenBank/DDBJ databases">
        <title>Comparative analysis of secretome profiles of manganese(II)-oxidizing ascomycete fungi.</title>
        <authorList>
            <consortium name="DOE Joint Genome Institute"/>
            <person name="Zeiner C.A."/>
            <person name="Purvine S.O."/>
            <person name="Zink E.M."/>
            <person name="Wu S."/>
            <person name="Pasa-Tolic L."/>
            <person name="Chaput D.L."/>
            <person name="Haridas S."/>
            <person name="Grigoriev I.V."/>
            <person name="Santelli C.M."/>
            <person name="Hansel C.M."/>
        </authorList>
    </citation>
    <scope>NUCLEOTIDE SEQUENCE [LARGE SCALE GENOMIC DNA]</scope>
    <source>
        <strain evidence="2 4">SRC1lrK2f</strain>
    </source>
</reference>
<evidence type="ECO:0000256" key="1">
    <source>
        <dbReference type="ARBA" id="ARBA00023002"/>
    </source>
</evidence>
<sequence length="331" mass="35813">MSQFDIIGEQYKKLPVLINSANVGGKTYIVTGGNTGLGLETARHLVKANAAHVIISSRKISAGEAAKADIEHTTGRKDVIKVWQLDLMSFASVKAFAAKASELERIDALIENAGVMTDKFVLAESHESCMTVNVISPFLLAALLMPKLQETAQTFNTTPRIVMVGSALAFQANKELEKGGPENILANLNDAKVADRYPLTKLVQLYATRQWASLYPVEKSNVIMNMTAPGVCSTGLAHDTSAATRALIGTIRFFFARTAEEGSRTTVHGVVAGNDSHGQFLSGCKIKDWWVPTWAKNEQGLHTQKQLWKELTEILEATSPGVISSIKSVGT</sequence>
<reference evidence="3" key="3">
    <citation type="journal article" date="2019" name="J. ISSAAS">
        <title>Genomics, evolutionary history and diagnostics of the Alternaria alternata species group including apple and Asian pear pathotypes.</title>
        <authorList>
            <person name="Armitage A.D."/>
            <person name="Cockerton H.M."/>
            <person name="Sreenivasaprasad S."/>
            <person name="Woodhall J."/>
            <person name="Lane C."/>
            <person name="Harrison R.J."/>
            <person name="Clarkson J.P."/>
        </authorList>
    </citation>
    <scope>NUCLEOTIDE SEQUENCE</scope>
    <source>
        <strain evidence="3">FERA 1177</strain>
    </source>
</reference>
<dbReference type="PANTHER" id="PTHR43157:SF31">
    <property type="entry name" value="PHOSPHATIDYLINOSITOL-GLYCAN BIOSYNTHESIS CLASS F PROTEIN"/>
    <property type="match status" value="1"/>
</dbReference>
<dbReference type="GeneID" id="29116584"/>
<dbReference type="VEuPathDB" id="FungiDB:CC77DRAFT_279578"/>
<dbReference type="Proteomes" id="UP000077248">
    <property type="component" value="Unassembled WGS sequence"/>
</dbReference>
<keyword evidence="1" id="KW-0560">Oxidoreductase</keyword>
<keyword evidence="4" id="KW-1185">Reference proteome</keyword>
<evidence type="ECO:0000313" key="3">
    <source>
        <dbReference type="EMBL" id="RYN72101.1"/>
    </source>
</evidence>
<dbReference type="STRING" id="5599.A0A177DE86"/>
<dbReference type="Gene3D" id="3.40.50.720">
    <property type="entry name" value="NAD(P)-binding Rossmann-like Domain"/>
    <property type="match status" value="1"/>
</dbReference>
<evidence type="ECO:0000313" key="4">
    <source>
        <dbReference type="Proteomes" id="UP000077248"/>
    </source>
</evidence>
<dbReference type="GO" id="GO:0016491">
    <property type="term" value="F:oxidoreductase activity"/>
    <property type="evidence" value="ECO:0007669"/>
    <property type="project" value="UniProtKB-KW"/>
</dbReference>
<dbReference type="RefSeq" id="XP_018382550.1">
    <property type="nucleotide sequence ID" value="XM_018530990.1"/>
</dbReference>
<dbReference type="Proteomes" id="UP000291422">
    <property type="component" value="Unassembled WGS sequence"/>
</dbReference>
<dbReference type="OMA" id="CKIKEFW"/>
<name>A0A177DE86_ALTAL</name>
<reference evidence="5" key="2">
    <citation type="journal article" date="2019" name="bioRxiv">
        <title>Genomics, evolutionary history and diagnostics of the Alternaria alternata species group including apple and Asian pear pathotypes.</title>
        <authorList>
            <person name="Armitage A.D."/>
            <person name="Cockerton H.M."/>
            <person name="Sreenivasaprasad S."/>
            <person name="Woodhall J.W."/>
            <person name="Lane C.R."/>
            <person name="Harrison R.J."/>
            <person name="Clarkson J.P."/>
        </authorList>
    </citation>
    <scope>NUCLEOTIDE SEQUENCE [LARGE SCALE GENOMIC DNA]</scope>
    <source>
        <strain evidence="5">FERA 1177</strain>
    </source>
</reference>
<accession>A0A177DE86</accession>
<dbReference type="EMBL" id="KV441487">
    <property type="protein sequence ID" value="OAG17129.1"/>
    <property type="molecule type" value="Genomic_DNA"/>
</dbReference>
<gene>
    <name evidence="3" type="ORF">AA0117_g8873</name>
    <name evidence="2" type="ORF">CC77DRAFT_279578</name>
</gene>
<dbReference type="AlphaFoldDB" id="A0A177DE86"/>